<dbReference type="PANTHER" id="PTHR33047">
    <property type="entry name" value="PROTEIN TAR1"/>
    <property type="match status" value="1"/>
</dbReference>
<dbReference type="OrthoDB" id="6160502at2759"/>
<keyword evidence="2" id="KW-1185">Reference proteome</keyword>
<evidence type="ECO:0000313" key="1">
    <source>
        <dbReference type="EMBL" id="KAG5666325.1"/>
    </source>
</evidence>
<dbReference type="EMBL" id="JADBJN010000004">
    <property type="protein sequence ID" value="KAG5666325.1"/>
    <property type="molecule type" value="Genomic_DNA"/>
</dbReference>
<reference evidence="1" key="1">
    <citation type="submission" date="2021-03" db="EMBL/GenBank/DDBJ databases">
        <title>Chromosome level genome of the anhydrobiotic midge Polypedilum vanderplanki.</title>
        <authorList>
            <person name="Yoshida Y."/>
            <person name="Kikawada T."/>
            <person name="Gusev O."/>
        </authorList>
    </citation>
    <scope>NUCLEOTIDE SEQUENCE</scope>
    <source>
        <strain evidence="1">NIAS01</strain>
        <tissue evidence="1">Whole body or cell culture</tissue>
    </source>
</reference>
<protein>
    <submittedName>
        <fullName evidence="1">Uncharacterized protein</fullName>
    </submittedName>
</protein>
<dbReference type="PANTHER" id="PTHR33047:SF8">
    <property type="entry name" value="REGULATOR OF RDNA TRANSCRIPTION PROTEIN 15"/>
    <property type="match status" value="1"/>
</dbReference>
<gene>
    <name evidence="1" type="ORF">PVAND_014360</name>
</gene>
<sequence length="174" mass="18901">MIGRADIEGSKSHVAMNAWRPQASYPCACSDLSVRTSYVSLKYWQYTQAWFASLSNTTATYSLHGSLNITAALYKLTSDQSLAFAALIGSLKVLEPLMSNYSAQLSYSAGKMMKIYLDMMLLGDTYCSCITTSTTTSTTVPTTPSPNIACALWMQYYLDAAPTVNGFSAGKVKV</sequence>
<dbReference type="InterPro" id="IPR052997">
    <property type="entry name" value="RRT15-like"/>
</dbReference>
<name>A0A9J6B9F3_POLVA</name>
<accession>A0A9J6B9F3</accession>
<evidence type="ECO:0000313" key="2">
    <source>
        <dbReference type="Proteomes" id="UP001107558"/>
    </source>
</evidence>
<dbReference type="Proteomes" id="UP001107558">
    <property type="component" value="Chromosome 4"/>
</dbReference>
<comment type="caution">
    <text evidence="1">The sequence shown here is derived from an EMBL/GenBank/DDBJ whole genome shotgun (WGS) entry which is preliminary data.</text>
</comment>
<proteinExistence type="predicted"/>
<dbReference type="AlphaFoldDB" id="A0A9J6B9F3"/>
<organism evidence="1 2">
    <name type="scientific">Polypedilum vanderplanki</name>
    <name type="common">Sleeping chironomid midge</name>
    <dbReference type="NCBI Taxonomy" id="319348"/>
    <lineage>
        <taxon>Eukaryota</taxon>
        <taxon>Metazoa</taxon>
        <taxon>Ecdysozoa</taxon>
        <taxon>Arthropoda</taxon>
        <taxon>Hexapoda</taxon>
        <taxon>Insecta</taxon>
        <taxon>Pterygota</taxon>
        <taxon>Neoptera</taxon>
        <taxon>Endopterygota</taxon>
        <taxon>Diptera</taxon>
        <taxon>Nematocera</taxon>
        <taxon>Chironomoidea</taxon>
        <taxon>Chironomidae</taxon>
        <taxon>Chironominae</taxon>
        <taxon>Polypedilum</taxon>
        <taxon>Polypedilum</taxon>
    </lineage>
</organism>